<sequence>MEDEEKVLISKVCIQKIKMGLKTIRLNEKNKNLKKEASEMLNMIDKELSDDSESLEEKILEKMKETKKSDPDMNANLYILYRNLVDNKISEEQALQLYSMYVKIEPYNKIIK</sequence>
<evidence type="ECO:0000256" key="1">
    <source>
        <dbReference type="SAM" id="Coils"/>
    </source>
</evidence>
<dbReference type="EMBL" id="JAGGLM010000001">
    <property type="protein sequence ID" value="MBP2031373.1"/>
    <property type="molecule type" value="Genomic_DNA"/>
</dbReference>
<protein>
    <submittedName>
        <fullName evidence="2">Uncharacterized protein</fullName>
    </submittedName>
</protein>
<dbReference type="Proteomes" id="UP001519307">
    <property type="component" value="Unassembled WGS sequence"/>
</dbReference>
<reference evidence="2 3" key="1">
    <citation type="submission" date="2021-03" db="EMBL/GenBank/DDBJ databases">
        <title>Genomic Encyclopedia of Type Strains, Phase IV (KMG-IV): sequencing the most valuable type-strain genomes for metagenomic binning, comparative biology and taxonomic classification.</title>
        <authorList>
            <person name="Goeker M."/>
        </authorList>
    </citation>
    <scope>NUCLEOTIDE SEQUENCE [LARGE SCALE GENOMIC DNA]</scope>
    <source>
        <strain evidence="2 3">DSM 28783</strain>
    </source>
</reference>
<evidence type="ECO:0000313" key="2">
    <source>
        <dbReference type="EMBL" id="MBP2031373.1"/>
    </source>
</evidence>
<name>A0ABS4KMV7_9CLOT</name>
<keyword evidence="1" id="KW-0175">Coiled coil</keyword>
<feature type="coiled-coil region" evidence="1">
    <location>
        <begin position="23"/>
        <end position="50"/>
    </location>
</feature>
<keyword evidence="3" id="KW-1185">Reference proteome</keyword>
<comment type="caution">
    <text evidence="2">The sequence shown here is derived from an EMBL/GenBank/DDBJ whole genome shotgun (WGS) entry which is preliminary data.</text>
</comment>
<dbReference type="RefSeq" id="WP_209700343.1">
    <property type="nucleotide sequence ID" value="NZ_JAGGLM010000001.1"/>
</dbReference>
<evidence type="ECO:0000313" key="3">
    <source>
        <dbReference type="Proteomes" id="UP001519307"/>
    </source>
</evidence>
<organism evidence="2 3">
    <name type="scientific">Clostridium algifaecis</name>
    <dbReference type="NCBI Taxonomy" id="1472040"/>
    <lineage>
        <taxon>Bacteria</taxon>
        <taxon>Bacillati</taxon>
        <taxon>Bacillota</taxon>
        <taxon>Clostridia</taxon>
        <taxon>Eubacteriales</taxon>
        <taxon>Clostridiaceae</taxon>
        <taxon>Clostridium</taxon>
    </lineage>
</organism>
<accession>A0ABS4KMV7</accession>
<proteinExistence type="predicted"/>
<gene>
    <name evidence="2" type="ORF">J2Z42_000038</name>
</gene>